<comment type="caution">
    <text evidence="7">The sequence shown here is derived from an EMBL/GenBank/DDBJ whole genome shotgun (WGS) entry which is preliminary data.</text>
</comment>
<evidence type="ECO:0000256" key="3">
    <source>
        <dbReference type="ARBA" id="ARBA00022764"/>
    </source>
</evidence>
<dbReference type="GO" id="GO:0017089">
    <property type="term" value="F:glycolipid transfer activity"/>
    <property type="evidence" value="ECO:0007669"/>
    <property type="project" value="TreeGrafter"/>
</dbReference>
<evidence type="ECO:0000313" key="9">
    <source>
        <dbReference type="Proteomes" id="UP000477070"/>
    </source>
</evidence>
<name>A0A347VQ16_9HELI</name>
<evidence type="ECO:0000256" key="1">
    <source>
        <dbReference type="ARBA" id="ARBA00022448"/>
    </source>
</evidence>
<organism evidence="7 8">
    <name type="scientific">Helicobacter saguini</name>
    <dbReference type="NCBI Taxonomy" id="1548018"/>
    <lineage>
        <taxon>Bacteria</taxon>
        <taxon>Pseudomonadati</taxon>
        <taxon>Campylobacterota</taxon>
        <taxon>Epsilonproteobacteria</taxon>
        <taxon>Campylobacterales</taxon>
        <taxon>Helicobacteraceae</taxon>
        <taxon>Helicobacter</taxon>
    </lineage>
</organism>
<accession>A0A347VQ16</accession>
<evidence type="ECO:0000313" key="6">
    <source>
        <dbReference type="EMBL" id="MWV70325.1"/>
    </source>
</evidence>
<dbReference type="InterPro" id="IPR005653">
    <property type="entry name" value="OstA-like_N"/>
</dbReference>
<dbReference type="PANTHER" id="PTHR36504:SF1">
    <property type="entry name" value="LIPOPOLYSACCHARIDE EXPORT SYSTEM PROTEIN LPTA"/>
    <property type="match status" value="1"/>
</dbReference>
<dbReference type="GO" id="GO:0030288">
    <property type="term" value="C:outer membrane-bounded periplasmic space"/>
    <property type="evidence" value="ECO:0007669"/>
    <property type="project" value="TreeGrafter"/>
</dbReference>
<dbReference type="Pfam" id="PF03968">
    <property type="entry name" value="LptD_N"/>
    <property type="match status" value="1"/>
</dbReference>
<reference evidence="6 9" key="4">
    <citation type="submission" date="2019-12" db="EMBL/GenBank/DDBJ databases">
        <title>Multi-Generational Helicobacter saguini Isolates.</title>
        <authorList>
            <person name="Mannion A."/>
            <person name="Shen Z."/>
            <person name="Fox J.G."/>
        </authorList>
    </citation>
    <scope>NUCLEOTIDE SEQUENCE [LARGE SCALE GENOMIC DNA]</scope>
    <source>
        <strain evidence="6">16-048</strain>
        <strain evidence="9">16-048 (F4)</strain>
    </source>
</reference>
<dbReference type="AlphaFoldDB" id="A0A347VQ16"/>
<dbReference type="EMBL" id="QBIU01000002">
    <property type="protein sequence ID" value="MWV70325.1"/>
    <property type="molecule type" value="Genomic_DNA"/>
</dbReference>
<keyword evidence="2 4" id="KW-0732">Signal</keyword>
<reference evidence="7 8" key="2">
    <citation type="journal article" date="2016" name="Infect. Immun.">
        <title>Helicobacter saguini, a Novel Helicobacter Isolated from Cotton-Top Tamarins with Ulcerative Colitis, Has Proinflammatory Properties and Induces Typhlocolitis and Dysplasia in Gnotobiotic IL-10-/- Mice.</title>
        <authorList>
            <person name="Shen Z."/>
            <person name="Mannion A."/>
            <person name="Whary M.T."/>
            <person name="Muthupalani S."/>
            <person name="Sheh A."/>
            <person name="Feng Y."/>
            <person name="Gong G."/>
            <person name="Vandamme P."/>
            <person name="Holcombe H.R."/>
            <person name="Paster B.J."/>
            <person name="Fox J.G."/>
        </authorList>
    </citation>
    <scope>NUCLEOTIDE SEQUENCE [LARGE SCALE GENOMIC DNA]</scope>
    <source>
        <strain evidence="7 8">MIT 97-6194</strain>
    </source>
</reference>
<dbReference type="EMBL" id="JRMP02000003">
    <property type="protein sequence ID" value="TLD95276.1"/>
    <property type="molecule type" value="Genomic_DNA"/>
</dbReference>
<dbReference type="GO" id="GO:0015920">
    <property type="term" value="P:lipopolysaccharide transport"/>
    <property type="evidence" value="ECO:0007669"/>
    <property type="project" value="InterPro"/>
</dbReference>
<dbReference type="Proteomes" id="UP000477070">
    <property type="component" value="Unassembled WGS sequence"/>
</dbReference>
<dbReference type="OrthoDB" id="5373249at2"/>
<feature type="chain" id="PRO_5033779713" evidence="4">
    <location>
        <begin position="17"/>
        <end position="152"/>
    </location>
</feature>
<evidence type="ECO:0000313" key="7">
    <source>
        <dbReference type="EMBL" id="TLD95276.1"/>
    </source>
</evidence>
<keyword evidence="8" id="KW-1185">Reference proteome</keyword>
<dbReference type="NCBIfam" id="TIGR03002">
    <property type="entry name" value="outer_YhbN_LptA"/>
    <property type="match status" value="1"/>
</dbReference>
<evidence type="ECO:0000256" key="4">
    <source>
        <dbReference type="SAM" id="SignalP"/>
    </source>
</evidence>
<gene>
    <name evidence="7" type="primary">lptA</name>
    <name evidence="6" type="ORF">DCO61_10010</name>
    <name evidence="7" type="ORF">LS64_002665</name>
</gene>
<keyword evidence="3" id="KW-0574">Periplasm</keyword>
<evidence type="ECO:0000256" key="2">
    <source>
        <dbReference type="ARBA" id="ARBA00022729"/>
    </source>
</evidence>
<evidence type="ECO:0000313" key="8">
    <source>
        <dbReference type="Proteomes" id="UP000029714"/>
    </source>
</evidence>
<feature type="domain" description="Organic solvent tolerance-like N-terminal" evidence="5">
    <location>
        <begin position="31"/>
        <end position="126"/>
    </location>
</feature>
<dbReference type="GO" id="GO:0001530">
    <property type="term" value="F:lipopolysaccharide binding"/>
    <property type="evidence" value="ECO:0007669"/>
    <property type="project" value="InterPro"/>
</dbReference>
<feature type="signal peptide" evidence="4">
    <location>
        <begin position="1"/>
        <end position="16"/>
    </location>
</feature>
<dbReference type="RefSeq" id="WP_034572120.1">
    <property type="nucleotide sequence ID" value="NZ_JRMP02000003.1"/>
</dbReference>
<reference evidence="7" key="3">
    <citation type="submission" date="2018-04" db="EMBL/GenBank/DDBJ databases">
        <authorList>
            <person name="Sheh A."/>
            <person name="Shen Z."/>
            <person name="Mannion A.J."/>
            <person name="Fox J.G."/>
        </authorList>
    </citation>
    <scope>NUCLEOTIDE SEQUENCE</scope>
    <source>
        <strain evidence="7">MIT 97-6194</strain>
    </source>
</reference>
<dbReference type="GO" id="GO:0009279">
    <property type="term" value="C:cell outer membrane"/>
    <property type="evidence" value="ECO:0007669"/>
    <property type="project" value="TreeGrafter"/>
</dbReference>
<dbReference type="Proteomes" id="UP000029714">
    <property type="component" value="Unassembled WGS sequence"/>
</dbReference>
<sequence length="152" mass="16612">MKKVMIFLIFSVILNAADVIDIVANNFKSVGNVTTITGNVKIKKGNDLLNANKVVVFTDSARKPLYYEATGDVTFSILTSDKRELSGSGNRLVYDVKTNQYKLYDNAVVAEKGKENVLRGDEIVLSGDGEYANIVGKATKPARVIFSLDSKD</sequence>
<evidence type="ECO:0000259" key="5">
    <source>
        <dbReference type="Pfam" id="PF03968"/>
    </source>
</evidence>
<dbReference type="InterPro" id="IPR014340">
    <property type="entry name" value="LptA"/>
</dbReference>
<proteinExistence type="predicted"/>
<protein>
    <submittedName>
        <fullName evidence="7">Lipopolysaccharide transport periplasmic protein LptA</fullName>
    </submittedName>
</protein>
<reference evidence="7 8" key="1">
    <citation type="journal article" date="2014" name="Genome Announc.">
        <title>Draft genome sequences of eight enterohepatic helicobacter species isolated from both laboratory and wild rodents.</title>
        <authorList>
            <person name="Sheh A."/>
            <person name="Shen Z."/>
            <person name="Fox J.G."/>
        </authorList>
    </citation>
    <scope>NUCLEOTIDE SEQUENCE [LARGE SCALE GENOMIC DNA]</scope>
    <source>
        <strain evidence="7 8">MIT 97-6194</strain>
    </source>
</reference>
<dbReference type="STRING" id="1548018.LS64_08055"/>
<keyword evidence="1" id="KW-0813">Transport</keyword>
<dbReference type="InterPro" id="IPR052037">
    <property type="entry name" value="LPS_export_LptA"/>
</dbReference>
<dbReference type="Gene3D" id="2.60.450.10">
    <property type="entry name" value="Lipopolysaccharide (LPS) transport protein A like domain"/>
    <property type="match status" value="1"/>
</dbReference>
<dbReference type="PANTHER" id="PTHR36504">
    <property type="entry name" value="LIPOPOLYSACCHARIDE EXPORT SYSTEM PROTEIN LPTA"/>
    <property type="match status" value="1"/>
</dbReference>